<dbReference type="RefSeq" id="WP_380044843.1">
    <property type="nucleotide sequence ID" value="NZ_JBHLTC010000009.1"/>
</dbReference>
<gene>
    <name evidence="2" type="ORF">ACFFGN_08390</name>
</gene>
<organism evidence="2 3">
    <name type="scientific">Kribbella deserti</name>
    <dbReference type="NCBI Taxonomy" id="1926257"/>
    <lineage>
        <taxon>Bacteria</taxon>
        <taxon>Bacillati</taxon>
        <taxon>Actinomycetota</taxon>
        <taxon>Actinomycetes</taxon>
        <taxon>Propionibacteriales</taxon>
        <taxon>Kribbellaceae</taxon>
        <taxon>Kribbella</taxon>
    </lineage>
</organism>
<dbReference type="InterPro" id="IPR037523">
    <property type="entry name" value="VOC_core"/>
</dbReference>
<evidence type="ECO:0000259" key="1">
    <source>
        <dbReference type="PROSITE" id="PS51819"/>
    </source>
</evidence>
<sequence>MDSPRDEQQVTEDPVLVLDALVIDCDDPQAVGRFWQQLLGGDLREVRDGDTELHGAALRLDFVRAPAERTTAKDRLHLDIFVQPDLRQKAIDRAIAFGATTANDIYDGGLWQVMRDIEGNVFCIVWGGAE</sequence>
<accession>A0ABV6QIT6</accession>
<dbReference type="PANTHER" id="PTHR35908">
    <property type="entry name" value="HYPOTHETICAL FUSION PROTEIN"/>
    <property type="match status" value="1"/>
</dbReference>
<dbReference type="InterPro" id="IPR029068">
    <property type="entry name" value="Glyas_Bleomycin-R_OHBP_Dase"/>
</dbReference>
<comment type="caution">
    <text evidence="2">The sequence shown here is derived from an EMBL/GenBank/DDBJ whole genome shotgun (WGS) entry which is preliminary data.</text>
</comment>
<dbReference type="Pfam" id="PF18029">
    <property type="entry name" value="Glyoxalase_6"/>
    <property type="match status" value="1"/>
</dbReference>
<keyword evidence="3" id="KW-1185">Reference proteome</keyword>
<proteinExistence type="predicted"/>
<feature type="domain" description="VOC" evidence="1">
    <location>
        <begin position="17"/>
        <end position="127"/>
    </location>
</feature>
<dbReference type="EMBL" id="JBHLTC010000009">
    <property type="protein sequence ID" value="MFC0624078.1"/>
    <property type="molecule type" value="Genomic_DNA"/>
</dbReference>
<dbReference type="PANTHER" id="PTHR35908:SF1">
    <property type="entry name" value="CONSERVED PROTEIN"/>
    <property type="match status" value="1"/>
</dbReference>
<evidence type="ECO:0000313" key="2">
    <source>
        <dbReference type="EMBL" id="MFC0624078.1"/>
    </source>
</evidence>
<evidence type="ECO:0000313" key="3">
    <source>
        <dbReference type="Proteomes" id="UP001589890"/>
    </source>
</evidence>
<dbReference type="Gene3D" id="3.10.180.10">
    <property type="entry name" value="2,3-Dihydroxybiphenyl 1,2-Dioxygenase, domain 1"/>
    <property type="match status" value="1"/>
</dbReference>
<dbReference type="SUPFAM" id="SSF54593">
    <property type="entry name" value="Glyoxalase/Bleomycin resistance protein/Dihydroxybiphenyl dioxygenase"/>
    <property type="match status" value="1"/>
</dbReference>
<dbReference type="InterPro" id="IPR041581">
    <property type="entry name" value="Glyoxalase_6"/>
</dbReference>
<protein>
    <submittedName>
        <fullName evidence="2">VOC family protein</fullName>
    </submittedName>
</protein>
<reference evidence="2 3" key="1">
    <citation type="submission" date="2024-09" db="EMBL/GenBank/DDBJ databases">
        <authorList>
            <person name="Sun Q."/>
            <person name="Mori K."/>
        </authorList>
    </citation>
    <scope>NUCLEOTIDE SEQUENCE [LARGE SCALE GENOMIC DNA]</scope>
    <source>
        <strain evidence="2 3">CGMCC 1.15906</strain>
    </source>
</reference>
<dbReference type="Proteomes" id="UP001589890">
    <property type="component" value="Unassembled WGS sequence"/>
</dbReference>
<name>A0ABV6QIT6_9ACTN</name>
<dbReference type="PROSITE" id="PS51819">
    <property type="entry name" value="VOC"/>
    <property type="match status" value="1"/>
</dbReference>